<dbReference type="Gene3D" id="3.40.190.10">
    <property type="entry name" value="Periplasmic binding protein-like II"/>
    <property type="match status" value="1"/>
</dbReference>
<feature type="domain" description="Solute-binding protein family 5" evidence="6">
    <location>
        <begin position="65"/>
        <end position="444"/>
    </location>
</feature>
<proteinExistence type="inferred from homology"/>
<dbReference type="GO" id="GO:0043190">
    <property type="term" value="C:ATP-binding cassette (ABC) transporter complex"/>
    <property type="evidence" value="ECO:0007669"/>
    <property type="project" value="InterPro"/>
</dbReference>
<dbReference type="PANTHER" id="PTHR30290:SF10">
    <property type="entry name" value="PERIPLASMIC OLIGOPEPTIDE-BINDING PROTEIN-RELATED"/>
    <property type="match status" value="1"/>
</dbReference>
<dbReference type="Proteomes" id="UP000190837">
    <property type="component" value="Unassembled WGS sequence"/>
</dbReference>
<evidence type="ECO:0000256" key="3">
    <source>
        <dbReference type="ARBA" id="ARBA00022448"/>
    </source>
</evidence>
<dbReference type="RefSeq" id="WP_079541664.1">
    <property type="nucleotide sequence ID" value="NZ_FKLO01000067.1"/>
</dbReference>
<sequence length="524" mass="59418">MNAKLLLTTLLLAATSGAQAENVLRRSNDAEPASMDPQLAQGMPEMHILRDMFVGLIDEDAGAHLIPGVAEKWDVSEDGKTYTFHLRDNTWSDGTPVTAGDFVYAWRRGVDPAVGSKYSFFLYPVKNAKEIVEGKQPLDALGVSAPDDKTLVVELNNPTPYFTGLLINAVTYPVPRHIVEKHGKEWTRAEHIAGNGAYKMREWKPQSRIVLEKSPDYYGAQDVQLDKVIYYVSEDKNAELQRYRAGELDWTADVPNDQIKWLQENLSDELHIYNYLGTFYFGYNLTKPPFKDNPKLREALSLVIDRERIVKNITASGEKPAYGFVVPGISGYAPYQPEYAAWDRQKRVEKAKALYAEAGYNKENPLRVELLYNTNDNNKKIAIAVASLWKDALGVETSLINKEWKAYLNDRREYNTQVFRGSWMGDYDDANTFLDLFVSGGGSNTIGLNDAEYDKLIAAAASETDRDKRAAILQRAEKRLIDSHALIPVYYFVSKHLVKPYVKGYEENVMNHWPSKYMRLEKAQ</sequence>
<dbReference type="CDD" id="cd08504">
    <property type="entry name" value="PBP2_OppA"/>
    <property type="match status" value="1"/>
</dbReference>
<evidence type="ECO:0000256" key="2">
    <source>
        <dbReference type="ARBA" id="ARBA00005695"/>
    </source>
</evidence>
<dbReference type="GO" id="GO:1904680">
    <property type="term" value="F:peptide transmembrane transporter activity"/>
    <property type="evidence" value="ECO:0007669"/>
    <property type="project" value="TreeGrafter"/>
</dbReference>
<dbReference type="PANTHER" id="PTHR30290">
    <property type="entry name" value="PERIPLASMIC BINDING COMPONENT OF ABC TRANSPORTER"/>
    <property type="match status" value="1"/>
</dbReference>
<organism evidence="7 8">
    <name type="scientific">Cardiobacterium hominis</name>
    <dbReference type="NCBI Taxonomy" id="2718"/>
    <lineage>
        <taxon>Bacteria</taxon>
        <taxon>Pseudomonadati</taxon>
        <taxon>Pseudomonadota</taxon>
        <taxon>Gammaproteobacteria</taxon>
        <taxon>Cardiobacteriales</taxon>
        <taxon>Cardiobacteriaceae</taxon>
        <taxon>Cardiobacterium</taxon>
    </lineage>
</organism>
<evidence type="ECO:0000256" key="4">
    <source>
        <dbReference type="ARBA" id="ARBA00022729"/>
    </source>
</evidence>
<protein>
    <submittedName>
        <fullName evidence="7">Oligopeptide ABC transporter, periplasmic oligopeptide-binding protein OppA (TC 3.A.1.5.1)</fullName>
    </submittedName>
</protein>
<dbReference type="FunFam" id="3.10.105.10:FF:000001">
    <property type="entry name" value="Oligopeptide ABC transporter, oligopeptide-binding protein"/>
    <property type="match status" value="1"/>
</dbReference>
<feature type="chain" id="PRO_5008674910" evidence="5">
    <location>
        <begin position="21"/>
        <end position="524"/>
    </location>
</feature>
<dbReference type="GO" id="GO:0015833">
    <property type="term" value="P:peptide transport"/>
    <property type="evidence" value="ECO:0007669"/>
    <property type="project" value="TreeGrafter"/>
</dbReference>
<name>A0A1C3H622_9GAMM</name>
<evidence type="ECO:0000259" key="6">
    <source>
        <dbReference type="Pfam" id="PF00496"/>
    </source>
</evidence>
<dbReference type="InterPro" id="IPR039424">
    <property type="entry name" value="SBP_5"/>
</dbReference>
<comment type="similarity">
    <text evidence="2">Belongs to the bacterial solute-binding protein 5 family.</text>
</comment>
<dbReference type="PIRSF" id="PIRSF002741">
    <property type="entry name" value="MppA"/>
    <property type="match status" value="1"/>
</dbReference>
<evidence type="ECO:0000256" key="5">
    <source>
        <dbReference type="SAM" id="SignalP"/>
    </source>
</evidence>
<accession>A0A1C3H622</accession>
<dbReference type="SUPFAM" id="SSF53850">
    <property type="entry name" value="Periplasmic binding protein-like II"/>
    <property type="match status" value="1"/>
</dbReference>
<dbReference type="InterPro" id="IPR000914">
    <property type="entry name" value="SBP_5_dom"/>
</dbReference>
<gene>
    <name evidence="7" type="ORF">CHUV0807_2032</name>
</gene>
<dbReference type="FunFam" id="3.90.76.10:FF:000001">
    <property type="entry name" value="Oligopeptide ABC transporter substrate-binding protein"/>
    <property type="match status" value="1"/>
</dbReference>
<comment type="subcellular location">
    <subcellularLocation>
        <location evidence="1">Cell envelope</location>
    </subcellularLocation>
</comment>
<keyword evidence="4 5" id="KW-0732">Signal</keyword>
<dbReference type="Gene3D" id="3.10.105.10">
    <property type="entry name" value="Dipeptide-binding Protein, Domain 3"/>
    <property type="match status" value="1"/>
</dbReference>
<dbReference type="Gene3D" id="3.90.76.10">
    <property type="entry name" value="Dipeptide-binding Protein, Domain 1"/>
    <property type="match status" value="1"/>
</dbReference>
<evidence type="ECO:0000313" key="7">
    <source>
        <dbReference type="EMBL" id="SAM69218.1"/>
    </source>
</evidence>
<feature type="signal peptide" evidence="5">
    <location>
        <begin position="1"/>
        <end position="20"/>
    </location>
</feature>
<dbReference type="Pfam" id="PF00496">
    <property type="entry name" value="SBP_bac_5"/>
    <property type="match status" value="1"/>
</dbReference>
<dbReference type="EMBL" id="FKLO01000067">
    <property type="protein sequence ID" value="SAM69218.1"/>
    <property type="molecule type" value="Genomic_DNA"/>
</dbReference>
<reference evidence="8" key="1">
    <citation type="submission" date="2016-04" db="EMBL/GenBank/DDBJ databases">
        <authorList>
            <person name="Tagini F."/>
        </authorList>
    </citation>
    <scope>NUCLEOTIDE SEQUENCE [LARGE SCALE GENOMIC DNA]</scope>
    <source>
        <strain evidence="8">CHUV0807</strain>
    </source>
</reference>
<keyword evidence="3" id="KW-0813">Transport</keyword>
<evidence type="ECO:0000256" key="1">
    <source>
        <dbReference type="ARBA" id="ARBA00004196"/>
    </source>
</evidence>
<dbReference type="InterPro" id="IPR030678">
    <property type="entry name" value="Peptide/Ni-bd"/>
</dbReference>
<dbReference type="GO" id="GO:0030288">
    <property type="term" value="C:outer membrane-bounded periplasmic space"/>
    <property type="evidence" value="ECO:0007669"/>
    <property type="project" value="TreeGrafter"/>
</dbReference>
<evidence type="ECO:0000313" key="8">
    <source>
        <dbReference type="Proteomes" id="UP000190837"/>
    </source>
</evidence>
<dbReference type="AlphaFoldDB" id="A0A1C3H622"/>